<dbReference type="Proteomes" id="UP000251891">
    <property type="component" value="Unassembled WGS sequence"/>
</dbReference>
<keyword evidence="2" id="KW-0812">Transmembrane</keyword>
<reference evidence="3 4" key="1">
    <citation type="submission" date="2018-06" db="EMBL/GenBank/DDBJ databases">
        <title>Actinomadura craniellae sp. nov. isolated from marine sponge Craniella sp.</title>
        <authorList>
            <person name="Li L."/>
            <person name="Xu Q.H."/>
            <person name="Lin H.W."/>
            <person name="Lu Y.H."/>
        </authorList>
    </citation>
    <scope>NUCLEOTIDE SEQUENCE [LARGE SCALE GENOMIC DNA]</scope>
    <source>
        <strain evidence="3 4">LHW63021</strain>
    </source>
</reference>
<name>A0A365H5X3_9ACTN</name>
<keyword evidence="4" id="KW-1185">Reference proteome</keyword>
<dbReference type="EMBL" id="QLYX01000006">
    <property type="protein sequence ID" value="RAY14438.1"/>
    <property type="molecule type" value="Genomic_DNA"/>
</dbReference>
<proteinExistence type="predicted"/>
<protein>
    <recommendedName>
        <fullName evidence="5">DUF4157 domain-containing protein</fullName>
    </recommendedName>
</protein>
<feature type="transmembrane region" description="Helical" evidence="2">
    <location>
        <begin position="12"/>
        <end position="38"/>
    </location>
</feature>
<accession>A0A365H5X3</accession>
<evidence type="ECO:0008006" key="5">
    <source>
        <dbReference type="Google" id="ProtNLM"/>
    </source>
</evidence>
<keyword evidence="2" id="KW-0472">Membrane</keyword>
<keyword evidence="2" id="KW-1133">Transmembrane helix</keyword>
<sequence>MRANRADRGEGSASYIAVIVLIGAAVTVVATTGIGATITSGVERSICRVTGGCGPAQAQAEDEPSLLPRPPLNPGRRLPEPTRLPNPSPGPPPPSDSEQVATERVLNETPLGREALEWVRQNGVAVVYRPGGGSFYRGSTNTFYVDSSRTPEAQAATFVHEVNHARHDGTPDPKKMGRDEYIDASINEEVESVILAIRANQQLQAVRPPGSVPDIPFQSQYEASYDRAIRRAEEARKQNNQPPLTEAEKRRIGEEAGWNRLKRGFLSGEITRSTDGKSYVDGYGEAWDDAHDCFLWIFC</sequence>
<dbReference type="OrthoDB" id="3479651at2"/>
<feature type="compositionally biased region" description="Pro residues" evidence="1">
    <location>
        <begin position="82"/>
        <end position="95"/>
    </location>
</feature>
<evidence type="ECO:0000313" key="3">
    <source>
        <dbReference type="EMBL" id="RAY14438.1"/>
    </source>
</evidence>
<organism evidence="3 4">
    <name type="scientific">Actinomadura craniellae</name>
    <dbReference type="NCBI Taxonomy" id="2231787"/>
    <lineage>
        <taxon>Bacteria</taxon>
        <taxon>Bacillati</taxon>
        <taxon>Actinomycetota</taxon>
        <taxon>Actinomycetes</taxon>
        <taxon>Streptosporangiales</taxon>
        <taxon>Thermomonosporaceae</taxon>
        <taxon>Actinomadura</taxon>
    </lineage>
</organism>
<dbReference type="AlphaFoldDB" id="A0A365H5X3"/>
<comment type="caution">
    <text evidence="3">The sequence shown here is derived from an EMBL/GenBank/DDBJ whole genome shotgun (WGS) entry which is preliminary data.</text>
</comment>
<feature type="region of interest" description="Disordered" evidence="1">
    <location>
        <begin position="53"/>
        <end position="102"/>
    </location>
</feature>
<dbReference type="RefSeq" id="WP_111868226.1">
    <property type="nucleotide sequence ID" value="NZ_QLYX01000006.1"/>
</dbReference>
<evidence type="ECO:0000313" key="4">
    <source>
        <dbReference type="Proteomes" id="UP000251891"/>
    </source>
</evidence>
<evidence type="ECO:0000256" key="2">
    <source>
        <dbReference type="SAM" id="Phobius"/>
    </source>
</evidence>
<gene>
    <name evidence="3" type="ORF">DPM19_15895</name>
</gene>
<evidence type="ECO:0000256" key="1">
    <source>
        <dbReference type="SAM" id="MobiDB-lite"/>
    </source>
</evidence>